<dbReference type="PANTHER" id="PTHR47515">
    <property type="entry name" value="LOW CALCIUM RESPONSE LOCUS PROTEIN T"/>
    <property type="match status" value="1"/>
</dbReference>
<reference evidence="3" key="1">
    <citation type="journal article" date="2019" name="Int. J. Syst. Evol. Microbiol.">
        <title>The Global Catalogue of Microorganisms (GCM) 10K type strain sequencing project: providing services to taxonomists for standard genome sequencing and annotation.</title>
        <authorList>
            <consortium name="The Broad Institute Genomics Platform"/>
            <consortium name="The Broad Institute Genome Sequencing Center for Infectious Disease"/>
            <person name="Wu L."/>
            <person name="Ma J."/>
        </authorList>
    </citation>
    <scope>NUCLEOTIDE SEQUENCE [LARGE SCALE GENOMIC DNA]</scope>
    <source>
        <strain evidence="3">KCTC 62192</strain>
    </source>
</reference>
<dbReference type="PANTHER" id="PTHR47515:SF1">
    <property type="entry name" value="BLR2054 PROTEIN"/>
    <property type="match status" value="1"/>
</dbReference>
<accession>A0ABV7ANI7</accession>
<dbReference type="SUPFAM" id="SSF53098">
    <property type="entry name" value="Ribonuclease H-like"/>
    <property type="match status" value="1"/>
</dbReference>
<proteinExistence type="predicted"/>
<dbReference type="EMBL" id="JBHRSK010000029">
    <property type="protein sequence ID" value="MFC2970578.1"/>
    <property type="molecule type" value="Genomic_DNA"/>
</dbReference>
<feature type="non-terminal residue" evidence="2">
    <location>
        <position position="1"/>
    </location>
</feature>
<dbReference type="Gene3D" id="3.30.420.10">
    <property type="entry name" value="Ribonuclease H-like superfamily/Ribonuclease H"/>
    <property type="match status" value="1"/>
</dbReference>
<organism evidence="2 3">
    <name type="scientific">Acidimangrovimonas pyrenivorans</name>
    <dbReference type="NCBI Taxonomy" id="2030798"/>
    <lineage>
        <taxon>Bacteria</taxon>
        <taxon>Pseudomonadati</taxon>
        <taxon>Pseudomonadota</taxon>
        <taxon>Alphaproteobacteria</taxon>
        <taxon>Rhodobacterales</taxon>
        <taxon>Paracoccaceae</taxon>
        <taxon>Acidimangrovimonas</taxon>
    </lineage>
</organism>
<dbReference type="InterPro" id="IPR036397">
    <property type="entry name" value="RNaseH_sf"/>
</dbReference>
<sequence length="163" mass="19012">RFRILCVIDDFSRECLATVVDTSLSGIRVARELDRIAEVRGHPCMVASDRAIGMPFVRETMARGTELTSNAILKWQEDRRVEWHYIAPVKPMQNSFVESFNGRLRDECLNEHLFANLRHARGLIAAWRDDYNHHRPHTSLDGLTPWEYHQRSKEDQTLNRANL</sequence>
<evidence type="ECO:0000313" key="3">
    <source>
        <dbReference type="Proteomes" id="UP001595443"/>
    </source>
</evidence>
<dbReference type="InterPro" id="IPR001584">
    <property type="entry name" value="Integrase_cat-core"/>
</dbReference>
<keyword evidence="3" id="KW-1185">Reference proteome</keyword>
<protein>
    <submittedName>
        <fullName evidence="2">Integrase core domain-containing protein</fullName>
    </submittedName>
</protein>
<gene>
    <name evidence="2" type="ORF">ACFOES_20970</name>
</gene>
<feature type="domain" description="Integrase catalytic" evidence="1">
    <location>
        <begin position="1"/>
        <end position="153"/>
    </location>
</feature>
<dbReference type="PROSITE" id="PS50994">
    <property type="entry name" value="INTEGRASE"/>
    <property type="match status" value="1"/>
</dbReference>
<dbReference type="InterPro" id="IPR012337">
    <property type="entry name" value="RNaseH-like_sf"/>
</dbReference>
<evidence type="ECO:0000259" key="1">
    <source>
        <dbReference type="PROSITE" id="PS50994"/>
    </source>
</evidence>
<dbReference type="RefSeq" id="WP_377835675.1">
    <property type="nucleotide sequence ID" value="NZ_JBHRSK010000029.1"/>
</dbReference>
<name>A0ABV7ANI7_9RHOB</name>
<comment type="caution">
    <text evidence="2">The sequence shown here is derived from an EMBL/GenBank/DDBJ whole genome shotgun (WGS) entry which is preliminary data.</text>
</comment>
<dbReference type="Proteomes" id="UP001595443">
    <property type="component" value="Unassembled WGS sequence"/>
</dbReference>
<dbReference type="Pfam" id="PF13683">
    <property type="entry name" value="rve_3"/>
    <property type="match status" value="1"/>
</dbReference>
<evidence type="ECO:0000313" key="2">
    <source>
        <dbReference type="EMBL" id="MFC2970578.1"/>
    </source>
</evidence>